<name>A0A6J6WT71_9ZZZZ</name>
<evidence type="ECO:0000256" key="1">
    <source>
        <dbReference type="ARBA" id="ARBA00022679"/>
    </source>
</evidence>
<keyword evidence="4" id="KW-0342">GTP-binding</keyword>
<dbReference type="GO" id="GO:0005525">
    <property type="term" value="F:GTP binding"/>
    <property type="evidence" value="ECO:0007669"/>
    <property type="project" value="UniProtKB-KW"/>
</dbReference>
<keyword evidence="2" id="KW-0548">Nucleotidyltransferase</keyword>
<protein>
    <submittedName>
        <fullName evidence="5">Unannotated protein</fullName>
    </submittedName>
</protein>
<evidence type="ECO:0000256" key="2">
    <source>
        <dbReference type="ARBA" id="ARBA00022695"/>
    </source>
</evidence>
<dbReference type="EMBL" id="CAFAAB010000112">
    <property type="protein sequence ID" value="CAB4788441.1"/>
    <property type="molecule type" value="Genomic_DNA"/>
</dbReference>
<dbReference type="SUPFAM" id="SSF53448">
    <property type="entry name" value="Nucleotide-diphospho-sugar transferases"/>
    <property type="match status" value="1"/>
</dbReference>
<evidence type="ECO:0000256" key="3">
    <source>
        <dbReference type="ARBA" id="ARBA00022741"/>
    </source>
</evidence>
<accession>A0A6J6WT71</accession>
<evidence type="ECO:0000313" key="5">
    <source>
        <dbReference type="EMBL" id="CAB4788441.1"/>
    </source>
</evidence>
<dbReference type="InterPro" id="IPR029044">
    <property type="entry name" value="Nucleotide-diphossugar_trans"/>
</dbReference>
<gene>
    <name evidence="5" type="ORF">UFOPK2958_00980</name>
</gene>
<proteinExistence type="predicted"/>
<keyword evidence="3" id="KW-0547">Nucleotide-binding</keyword>
<sequence length="183" mass="20089">MRDRIALVPLKSFATAKQRLRAHLSDGATAQLVEELALGVLVACRPLTTWIVTDDEDIEEFAALHGLTAFRPSHQGLNEGVSEAYLKASEQFAHVVIIHADLAQPENLGLFEFGDSISLFTDHLGLGSNVLALPTGMDFKFQYGPDSANCHIAESRRQGIEPHVIKDSPWRFDIDSPEDLPAT</sequence>
<dbReference type="PANTHER" id="PTHR40392">
    <property type="entry name" value="2-PHOSPHO-L-LACTATE GUANYLYLTRANSFERASE"/>
    <property type="match status" value="1"/>
</dbReference>
<dbReference type="GO" id="GO:0043814">
    <property type="term" value="F:phospholactate guanylyltransferase activity"/>
    <property type="evidence" value="ECO:0007669"/>
    <property type="project" value="InterPro"/>
</dbReference>
<dbReference type="Pfam" id="PF01983">
    <property type="entry name" value="CofC"/>
    <property type="match status" value="1"/>
</dbReference>
<dbReference type="PANTHER" id="PTHR40392:SF1">
    <property type="entry name" value="2-PHOSPHO-L-LACTATE GUANYLYLTRANSFERASE"/>
    <property type="match status" value="1"/>
</dbReference>
<evidence type="ECO:0000256" key="4">
    <source>
        <dbReference type="ARBA" id="ARBA00023134"/>
    </source>
</evidence>
<keyword evidence="1" id="KW-0808">Transferase</keyword>
<reference evidence="5" key="1">
    <citation type="submission" date="2020-05" db="EMBL/GenBank/DDBJ databases">
        <authorList>
            <person name="Chiriac C."/>
            <person name="Salcher M."/>
            <person name="Ghai R."/>
            <person name="Kavagutti S V."/>
        </authorList>
    </citation>
    <scope>NUCLEOTIDE SEQUENCE</scope>
</reference>
<dbReference type="AlphaFoldDB" id="A0A6J6WT71"/>
<dbReference type="InterPro" id="IPR002835">
    <property type="entry name" value="CofC"/>
</dbReference>
<organism evidence="5">
    <name type="scientific">freshwater metagenome</name>
    <dbReference type="NCBI Taxonomy" id="449393"/>
    <lineage>
        <taxon>unclassified sequences</taxon>
        <taxon>metagenomes</taxon>
        <taxon>ecological metagenomes</taxon>
    </lineage>
</organism>
<dbReference type="Gene3D" id="3.90.550.10">
    <property type="entry name" value="Spore Coat Polysaccharide Biosynthesis Protein SpsA, Chain A"/>
    <property type="match status" value="1"/>
</dbReference>